<dbReference type="Pfam" id="PF08240">
    <property type="entry name" value="ADH_N"/>
    <property type="match status" value="1"/>
</dbReference>
<dbReference type="Proteomes" id="UP001602322">
    <property type="component" value="Unassembled WGS sequence"/>
</dbReference>
<keyword evidence="2 12" id="KW-0479">Metal-binding</keyword>
<evidence type="ECO:0000256" key="4">
    <source>
        <dbReference type="ARBA" id="ARBA00023002"/>
    </source>
</evidence>
<dbReference type="InterPro" id="IPR050129">
    <property type="entry name" value="Zn_alcohol_dh"/>
</dbReference>
<dbReference type="PANTHER" id="PTHR43401">
    <property type="entry name" value="L-THREONINE 3-DEHYDROGENASE"/>
    <property type="match status" value="1"/>
</dbReference>
<comment type="similarity">
    <text evidence="7">Belongs to the zinc-containing alcohol dehydrogenase family. DOIA dehydrogenase subfamily.</text>
</comment>
<dbReference type="Pfam" id="PF00107">
    <property type="entry name" value="ADH_zinc_N"/>
    <property type="match status" value="1"/>
</dbReference>
<evidence type="ECO:0000256" key="3">
    <source>
        <dbReference type="ARBA" id="ARBA00022833"/>
    </source>
</evidence>
<dbReference type="InterPro" id="IPR013149">
    <property type="entry name" value="ADH-like_C"/>
</dbReference>
<evidence type="ECO:0000256" key="9">
    <source>
        <dbReference type="ARBA" id="ARBA00039387"/>
    </source>
</evidence>
<protein>
    <recommendedName>
        <fullName evidence="9">2-deoxy-scyllo-inosamine dehydrogenase</fullName>
        <ecNumber evidence="8">1.1.1.329</ecNumber>
    </recommendedName>
</protein>
<evidence type="ECO:0000256" key="8">
    <source>
        <dbReference type="ARBA" id="ARBA00039102"/>
    </source>
</evidence>
<evidence type="ECO:0000313" key="15">
    <source>
        <dbReference type="Proteomes" id="UP001602322"/>
    </source>
</evidence>
<evidence type="ECO:0000256" key="12">
    <source>
        <dbReference type="RuleBase" id="RU361277"/>
    </source>
</evidence>
<reference evidence="14 15" key="1">
    <citation type="submission" date="2024-10" db="EMBL/GenBank/DDBJ databases">
        <title>The Natural Products Discovery Center: Release of the First 8490 Sequenced Strains for Exploring Actinobacteria Biosynthetic Diversity.</title>
        <authorList>
            <person name="Kalkreuter E."/>
            <person name="Kautsar S.A."/>
            <person name="Yang D."/>
            <person name="Bader C.D."/>
            <person name="Teijaro C.N."/>
            <person name="Fluegel L."/>
            <person name="Davis C.M."/>
            <person name="Simpson J.R."/>
            <person name="Lauterbach L."/>
            <person name="Steele A.D."/>
            <person name="Gui C."/>
            <person name="Meng S."/>
            <person name="Li G."/>
            <person name="Viehrig K."/>
            <person name="Ye F."/>
            <person name="Su P."/>
            <person name="Kiefer A.F."/>
            <person name="Nichols A."/>
            <person name="Cepeda A.J."/>
            <person name="Yan W."/>
            <person name="Fan B."/>
            <person name="Jiang Y."/>
            <person name="Adhikari A."/>
            <person name="Zheng C.-J."/>
            <person name="Schuster L."/>
            <person name="Cowan T.M."/>
            <person name="Smanski M.J."/>
            <person name="Chevrette M.G."/>
            <person name="De Carvalho L.P.S."/>
            <person name="Shen B."/>
        </authorList>
    </citation>
    <scope>NUCLEOTIDE SEQUENCE [LARGE SCALE GENOMIC DNA]</scope>
    <source>
        <strain evidence="14 15">NPDC012540</strain>
    </source>
</reference>
<accession>A0ABW6X1C7</accession>
<dbReference type="EC" id="1.1.1.329" evidence="8"/>
<evidence type="ECO:0000256" key="10">
    <source>
        <dbReference type="ARBA" id="ARBA00048685"/>
    </source>
</evidence>
<name>A0ABW6X1C7_9ACTN</name>
<dbReference type="InterPro" id="IPR011032">
    <property type="entry name" value="GroES-like_sf"/>
</dbReference>
<evidence type="ECO:0000256" key="5">
    <source>
        <dbReference type="ARBA" id="ARBA00037678"/>
    </source>
</evidence>
<dbReference type="RefSeq" id="WP_387900007.1">
    <property type="nucleotide sequence ID" value="NZ_JBIBEG010000002.1"/>
</dbReference>
<evidence type="ECO:0000259" key="13">
    <source>
        <dbReference type="SMART" id="SM00829"/>
    </source>
</evidence>
<dbReference type="SMART" id="SM00829">
    <property type="entry name" value="PKS_ER"/>
    <property type="match status" value="1"/>
</dbReference>
<evidence type="ECO:0000256" key="11">
    <source>
        <dbReference type="ARBA" id="ARBA00049085"/>
    </source>
</evidence>
<sequence>MRAVVFEEFGQEARVRELPDPEPPAGGVVVRVAATGLCRSDWHGWAGHDPDIVLPHVPGHELAGVVQEVGAGVRNWRPGDRVTVPFVCACGRCAACAAGAQQVCERQTQPGFTHWGSFAEYVALEQADVNLVAVPEGLSFATAAGLGCRFATAFRAVVGQGRVAPGEWVAVHGCGGVGLSAVMIAVACGARVVAVDVSPHALELARAFGAAECVDASAHPAGADEAVRELTGGGAHLSLDALGSPLTCAASVRSLRRQGRHVQVGLLPSAAGDPVVPMSRVIGLELRILGSHGMAAHDYPPMMDMVLAGTLRPDLLVTSTITLDAAPAALAAMGTALGAGVTIIDPTEEAG</sequence>
<dbReference type="EMBL" id="JBIBEG010000002">
    <property type="protein sequence ID" value="MFF5895883.1"/>
    <property type="molecule type" value="Genomic_DNA"/>
</dbReference>
<feature type="domain" description="Enoyl reductase (ER)" evidence="13">
    <location>
        <begin position="10"/>
        <end position="344"/>
    </location>
</feature>
<comment type="cofactor">
    <cofactor evidence="1 12">
        <name>Zn(2+)</name>
        <dbReference type="ChEBI" id="CHEBI:29105"/>
    </cofactor>
</comment>
<dbReference type="InterPro" id="IPR036291">
    <property type="entry name" value="NAD(P)-bd_dom_sf"/>
</dbReference>
<dbReference type="PROSITE" id="PS00059">
    <property type="entry name" value="ADH_ZINC"/>
    <property type="match status" value="1"/>
</dbReference>
<dbReference type="Gene3D" id="3.90.180.10">
    <property type="entry name" value="Medium-chain alcohol dehydrogenases, catalytic domain"/>
    <property type="match status" value="1"/>
</dbReference>
<keyword evidence="4" id="KW-0560">Oxidoreductase</keyword>
<organism evidence="14 15">
    <name type="scientific">Streptomyces argenteolus</name>
    <dbReference type="NCBI Taxonomy" id="67274"/>
    <lineage>
        <taxon>Bacteria</taxon>
        <taxon>Bacillati</taxon>
        <taxon>Actinomycetota</taxon>
        <taxon>Actinomycetes</taxon>
        <taxon>Kitasatosporales</taxon>
        <taxon>Streptomycetaceae</taxon>
        <taxon>Streptomyces</taxon>
    </lineage>
</organism>
<comment type="catalytic activity">
    <reaction evidence="11">
        <text>2-deoxy-scyllo-inosamine + NADP(+) = 3-amino-2,3-dideoxy-scyllo-inosose + NADPH + H(+)</text>
        <dbReference type="Rhea" id="RHEA:33879"/>
        <dbReference type="ChEBI" id="CHEBI:15378"/>
        <dbReference type="ChEBI" id="CHEBI:57783"/>
        <dbReference type="ChEBI" id="CHEBI:58349"/>
        <dbReference type="ChEBI" id="CHEBI:65002"/>
        <dbReference type="ChEBI" id="CHEBI:65003"/>
        <dbReference type="EC" id="1.1.1.329"/>
    </reaction>
</comment>
<dbReference type="InterPro" id="IPR020843">
    <property type="entry name" value="ER"/>
</dbReference>
<dbReference type="InterPro" id="IPR013154">
    <property type="entry name" value="ADH-like_N"/>
</dbReference>
<comment type="catalytic activity">
    <reaction evidence="10">
        <text>2-deoxy-scyllo-inosamine + NAD(+) = 3-amino-2,3-dideoxy-scyllo-inosose + NADH + H(+)</text>
        <dbReference type="Rhea" id="RHEA:33883"/>
        <dbReference type="ChEBI" id="CHEBI:15378"/>
        <dbReference type="ChEBI" id="CHEBI:57540"/>
        <dbReference type="ChEBI" id="CHEBI:57945"/>
        <dbReference type="ChEBI" id="CHEBI:65002"/>
        <dbReference type="ChEBI" id="CHEBI:65003"/>
        <dbReference type="EC" id="1.1.1.329"/>
    </reaction>
</comment>
<dbReference type="SUPFAM" id="SSF51735">
    <property type="entry name" value="NAD(P)-binding Rossmann-fold domains"/>
    <property type="match status" value="1"/>
</dbReference>
<keyword evidence="15" id="KW-1185">Reference proteome</keyword>
<evidence type="ECO:0000256" key="1">
    <source>
        <dbReference type="ARBA" id="ARBA00001947"/>
    </source>
</evidence>
<comment type="function">
    <text evidence="5">Catalyzes the oxidation of 2-deoxy-scyllo-inosamine (DOIA) with NAD(+) or NADP(+), forming 3-amino-2,3-dideoxy-scyllo-inosose (amino-DOI).</text>
</comment>
<proteinExistence type="inferred from homology"/>
<evidence type="ECO:0000256" key="6">
    <source>
        <dbReference type="ARBA" id="ARBA00037908"/>
    </source>
</evidence>
<dbReference type="SUPFAM" id="SSF50129">
    <property type="entry name" value="GroES-like"/>
    <property type="match status" value="1"/>
</dbReference>
<dbReference type="PANTHER" id="PTHR43401:SF5">
    <property type="entry name" value="ALCOHOL DEHYDROGENASE-RELATED"/>
    <property type="match status" value="1"/>
</dbReference>
<evidence type="ECO:0000256" key="2">
    <source>
        <dbReference type="ARBA" id="ARBA00022723"/>
    </source>
</evidence>
<dbReference type="CDD" id="cd08260">
    <property type="entry name" value="Zn_ADH6"/>
    <property type="match status" value="1"/>
</dbReference>
<comment type="caution">
    <text evidence="14">The sequence shown here is derived from an EMBL/GenBank/DDBJ whole genome shotgun (WGS) entry which is preliminary data.</text>
</comment>
<evidence type="ECO:0000256" key="7">
    <source>
        <dbReference type="ARBA" id="ARBA00038004"/>
    </source>
</evidence>
<comment type="pathway">
    <text evidence="6">Metabolic intermediate biosynthesis; 2-deoxystreptamine biosynthesis; 2-deoxystreptamine from D-glucose 6-phosphate: step 3/4.</text>
</comment>
<gene>
    <name evidence="14" type="ORF">ACFY8O_08145</name>
</gene>
<dbReference type="InterPro" id="IPR002328">
    <property type="entry name" value="ADH_Zn_CS"/>
</dbReference>
<evidence type="ECO:0000313" key="14">
    <source>
        <dbReference type="EMBL" id="MFF5895883.1"/>
    </source>
</evidence>
<keyword evidence="3 12" id="KW-0862">Zinc</keyword>